<organism evidence="4 5">
    <name type="scientific">Allosaccharopolyspora coralli</name>
    <dbReference type="NCBI Taxonomy" id="2665642"/>
    <lineage>
        <taxon>Bacteria</taxon>
        <taxon>Bacillati</taxon>
        <taxon>Actinomycetota</taxon>
        <taxon>Actinomycetes</taxon>
        <taxon>Pseudonocardiales</taxon>
        <taxon>Pseudonocardiaceae</taxon>
        <taxon>Allosaccharopolyspora</taxon>
    </lineage>
</organism>
<dbReference type="EMBL" id="CP045929">
    <property type="protein sequence ID" value="QGK71324.1"/>
    <property type="molecule type" value="Genomic_DNA"/>
</dbReference>
<evidence type="ECO:0000313" key="4">
    <source>
        <dbReference type="EMBL" id="QGK71324.1"/>
    </source>
</evidence>
<reference evidence="5" key="1">
    <citation type="submission" date="2019-11" db="EMBL/GenBank/DDBJ databases">
        <title>The complete genome sequence of Saccharopolyspora sp. E2A.</title>
        <authorList>
            <person name="Zhang G."/>
        </authorList>
    </citation>
    <scope>NUCLEOTIDE SEQUENCE [LARGE SCALE GENOMIC DNA]</scope>
    <source>
        <strain evidence="5">E2A</strain>
    </source>
</reference>
<gene>
    <name evidence="4" type="ORF">GIY23_18975</name>
</gene>
<feature type="compositionally biased region" description="Low complexity" evidence="1">
    <location>
        <begin position="412"/>
        <end position="422"/>
    </location>
</feature>
<dbReference type="Pfam" id="PF14021">
    <property type="entry name" value="TNT"/>
    <property type="match status" value="1"/>
</dbReference>
<feature type="compositionally biased region" description="Polar residues" evidence="1">
    <location>
        <begin position="329"/>
        <end position="344"/>
    </location>
</feature>
<dbReference type="GO" id="GO:0050135">
    <property type="term" value="F:NADP+ nucleosidase activity"/>
    <property type="evidence" value="ECO:0007669"/>
    <property type="project" value="InterPro"/>
</dbReference>
<accession>A0A5Q3QDP2</accession>
<feature type="region of interest" description="Disordered" evidence="1">
    <location>
        <begin position="268"/>
        <end position="471"/>
    </location>
</feature>
<feature type="domain" description="TNT" evidence="2">
    <location>
        <begin position="602"/>
        <end position="686"/>
    </location>
</feature>
<feature type="compositionally biased region" description="Low complexity" evidence="1">
    <location>
        <begin position="431"/>
        <end position="450"/>
    </location>
</feature>
<dbReference type="AlphaFoldDB" id="A0A5Q3QDP2"/>
<dbReference type="InterPro" id="IPR025331">
    <property type="entry name" value="TNT"/>
</dbReference>
<evidence type="ECO:0000259" key="3">
    <source>
        <dbReference type="Pfam" id="PF25547"/>
    </source>
</evidence>
<feature type="compositionally biased region" description="Low complexity" evidence="1">
    <location>
        <begin position="345"/>
        <end position="362"/>
    </location>
</feature>
<dbReference type="RefSeq" id="WP_154077900.1">
    <property type="nucleotide sequence ID" value="NZ_CP045929.1"/>
</dbReference>
<proteinExistence type="predicted"/>
<name>A0A5Q3QDP2_9PSEU</name>
<feature type="compositionally biased region" description="Pro residues" evidence="1">
    <location>
        <begin position="363"/>
        <end position="378"/>
    </location>
</feature>
<dbReference type="Pfam" id="PF25547">
    <property type="entry name" value="WXG100_2"/>
    <property type="match status" value="1"/>
</dbReference>
<feature type="domain" description="Outer membrane channel protein CpnT-like N-terminal" evidence="3">
    <location>
        <begin position="17"/>
        <end position="131"/>
    </location>
</feature>
<dbReference type="Proteomes" id="UP000371041">
    <property type="component" value="Chromosome"/>
</dbReference>
<evidence type="ECO:0000256" key="1">
    <source>
        <dbReference type="SAM" id="MobiDB-lite"/>
    </source>
</evidence>
<feature type="region of interest" description="Disordered" evidence="1">
    <location>
        <begin position="490"/>
        <end position="545"/>
    </location>
</feature>
<dbReference type="InterPro" id="IPR057746">
    <property type="entry name" value="CpnT-like_N"/>
</dbReference>
<evidence type="ECO:0000259" key="2">
    <source>
        <dbReference type="Pfam" id="PF14021"/>
    </source>
</evidence>
<dbReference type="KEGG" id="sace:GIY23_18975"/>
<keyword evidence="5" id="KW-1185">Reference proteome</keyword>
<sequence length="715" mass="71918">MGIELPPELRDVAAKVGLQWPEADEDAMRESAGAWREAATSIDSLSSSADGVAQGALASLQGESGDAAGREWNGMVGEDGPLRSSVKACTASADRLDHAAEQIGAAKVQMVRQLVDAAKQVDAAEQAAGSGNAQALAGLDTVLRGASVGVSETHATLSSAVDADSGVTMDSGSAPGLLGSVENTVSGVAGSAGDAVSDVAGGASGLAADTGEAVVGIGQSVGEAGGTAADVGTGLTEGVPGHGVAGAVGDGAATVGGALGAVNEPVAEQAQHAAGATESTMDRLNPGPVGGPEVGPPAGGPPGFSENTGPIPVGPSVTPGWGGGAESTGPVSLSPSDPVTSPQGVQSAWAAPPASAAAAVPNAPMPPQAPPMAQPPPQAGGFQHGGVAPPPAGGQQPGGVAAQPPPRPAVPYRPQQPGFGVVPQPPPQQPAPQVQQPPRAAARPPGAAVQPPMPHASAQQADVPRPPRTPARSESVVAFVLNQFPLGHMPLAAPRPSRQLPPPAEEQEPVGGVCFPPQDHPRSSLVDGSDAAVRARSGAAPLADGEAREVPAELLENHDPLGELAEVEWERRFLVEDSRDYVWRASARFPEGCVESGEPIVLDPDTVLDRFGTGAGRVFAVDGTAVAQRSLPPAHVERGYRRYRVLRPLPVWRAVSASWFAQPGGGVRYRATYSAAELVAFGFLLELTREVEASEAGTVRIAVENLEASQHKEGV</sequence>
<evidence type="ECO:0000313" key="5">
    <source>
        <dbReference type="Proteomes" id="UP000371041"/>
    </source>
</evidence>
<protein>
    <submittedName>
        <fullName evidence="4">DUF4237 domain-containing protein</fullName>
    </submittedName>
</protein>